<dbReference type="AlphaFoldDB" id="A0A1I8FSW2"/>
<sequence length="234" mass="25715">VGDVPPAVCLNFLARMRRISWPMAVVGNVAGAVQDASLELAEVSDASSAAAGPSGVERCACPKEFSGSPASCPVGASFIDTERRPRREPADHQALPLQQPLRALRPFSSGQCRELSRRLLRQEVRGLHRRVTSSQCPHFLNSALQKISPLPEEFRREMRRRLVQARYYGDPARNLPCQPCLPGSATSLMSPGSCHNITGECLRCQNSTAYYCELCTDWMFGDSVTREPELAQVS</sequence>
<organism evidence="1 2">
    <name type="scientific">Macrostomum lignano</name>
    <dbReference type="NCBI Taxonomy" id="282301"/>
    <lineage>
        <taxon>Eukaryota</taxon>
        <taxon>Metazoa</taxon>
        <taxon>Spiralia</taxon>
        <taxon>Lophotrochozoa</taxon>
        <taxon>Platyhelminthes</taxon>
        <taxon>Rhabditophora</taxon>
        <taxon>Macrostomorpha</taxon>
        <taxon>Macrostomida</taxon>
        <taxon>Macrostomidae</taxon>
        <taxon>Macrostomum</taxon>
    </lineage>
</organism>
<reference evidence="2" key="1">
    <citation type="submission" date="2016-11" db="UniProtKB">
        <authorList>
            <consortium name="WormBaseParasite"/>
        </authorList>
    </citation>
    <scope>IDENTIFICATION</scope>
</reference>
<keyword evidence="1" id="KW-1185">Reference proteome</keyword>
<evidence type="ECO:0000313" key="2">
    <source>
        <dbReference type="WBParaSite" id="maker-unitig_45218-snap-gene-0.2-mRNA-1"/>
    </source>
</evidence>
<evidence type="ECO:0000313" key="1">
    <source>
        <dbReference type="Proteomes" id="UP000095280"/>
    </source>
</evidence>
<proteinExistence type="predicted"/>
<dbReference type="Proteomes" id="UP000095280">
    <property type="component" value="Unplaced"/>
</dbReference>
<accession>A0A1I8FSW2</accession>
<protein>
    <submittedName>
        <fullName evidence="2">RNF31 ligase</fullName>
    </submittedName>
</protein>
<dbReference type="Gene3D" id="2.10.25.10">
    <property type="entry name" value="Laminin"/>
    <property type="match status" value="1"/>
</dbReference>
<dbReference type="WBParaSite" id="maker-unitig_45218-snap-gene-0.2-mRNA-1">
    <property type="protein sequence ID" value="maker-unitig_45218-snap-gene-0.2-mRNA-1"/>
    <property type="gene ID" value="maker-unitig_45218-snap-gene-0.2"/>
</dbReference>
<name>A0A1I8FSW2_9PLAT</name>